<dbReference type="OrthoDB" id="8778617at2"/>
<dbReference type="AlphaFoldDB" id="A0A318JQD4"/>
<dbReference type="Proteomes" id="UP000247792">
    <property type="component" value="Unassembled WGS sequence"/>
</dbReference>
<organism evidence="1 2">
    <name type="scientific">Undibacterium pigrum</name>
    <dbReference type="NCBI Taxonomy" id="401470"/>
    <lineage>
        <taxon>Bacteria</taxon>
        <taxon>Pseudomonadati</taxon>
        <taxon>Pseudomonadota</taxon>
        <taxon>Betaproteobacteria</taxon>
        <taxon>Burkholderiales</taxon>
        <taxon>Oxalobacteraceae</taxon>
        <taxon>Undibacterium</taxon>
    </lineage>
</organism>
<accession>A0A318JQD4</accession>
<evidence type="ECO:0008006" key="3">
    <source>
        <dbReference type="Google" id="ProtNLM"/>
    </source>
</evidence>
<protein>
    <recommendedName>
        <fullName evidence="3">DUF4926 domain-containing protein</fullName>
    </recommendedName>
</protein>
<dbReference type="RefSeq" id="WP_146218763.1">
    <property type="nucleotide sequence ID" value="NZ_QJKB01000001.1"/>
</dbReference>
<keyword evidence="2" id="KW-1185">Reference proteome</keyword>
<name>A0A318JQD4_9BURK</name>
<sequence length="89" mass="10097">MSAPQTAVDCKNQPVVVGDIVRVVNLDKRFIKSFPADERILIESMIGQFFKVIDMDEEGAPCVVREWHDEHGIMQTHVIALDAEDMEKI</sequence>
<reference evidence="1 2" key="1">
    <citation type="submission" date="2018-05" db="EMBL/GenBank/DDBJ databases">
        <title>Genomic Encyclopedia of Type Strains, Phase IV (KMG-IV): sequencing the most valuable type-strain genomes for metagenomic binning, comparative biology and taxonomic classification.</title>
        <authorList>
            <person name="Goeker M."/>
        </authorList>
    </citation>
    <scope>NUCLEOTIDE SEQUENCE [LARGE SCALE GENOMIC DNA]</scope>
    <source>
        <strain evidence="1 2">DSM 19792</strain>
    </source>
</reference>
<evidence type="ECO:0000313" key="1">
    <source>
        <dbReference type="EMBL" id="PXX46540.1"/>
    </source>
</evidence>
<comment type="caution">
    <text evidence="1">The sequence shown here is derived from an EMBL/GenBank/DDBJ whole genome shotgun (WGS) entry which is preliminary data.</text>
</comment>
<gene>
    <name evidence="1" type="ORF">DFR42_101109</name>
</gene>
<dbReference type="EMBL" id="QJKB01000001">
    <property type="protein sequence ID" value="PXX46540.1"/>
    <property type="molecule type" value="Genomic_DNA"/>
</dbReference>
<proteinExistence type="predicted"/>
<evidence type="ECO:0000313" key="2">
    <source>
        <dbReference type="Proteomes" id="UP000247792"/>
    </source>
</evidence>